<dbReference type="PANTHER" id="PTHR46757:SF2">
    <property type="entry name" value="OS05G0346100 PROTEIN"/>
    <property type="match status" value="1"/>
</dbReference>
<dbReference type="InterPro" id="IPR027267">
    <property type="entry name" value="AH/BAR_dom_sf"/>
</dbReference>
<evidence type="ECO:0000313" key="2">
    <source>
        <dbReference type="Proteomes" id="UP000036987"/>
    </source>
</evidence>
<protein>
    <submittedName>
        <fullName evidence="1">Uncharacterized protein</fullName>
    </submittedName>
</protein>
<sequence>MGDLGLAFIKLTKFETEEAIHNSQKIRADETRCFGTAAVKACRFYRESNAQIEKHLDTLHEYLGLMMPVQTAFSDRSSALLTVQTLQ</sequence>
<organism evidence="1 2">
    <name type="scientific">Zostera marina</name>
    <name type="common">Eelgrass</name>
    <dbReference type="NCBI Taxonomy" id="29655"/>
    <lineage>
        <taxon>Eukaryota</taxon>
        <taxon>Viridiplantae</taxon>
        <taxon>Streptophyta</taxon>
        <taxon>Embryophyta</taxon>
        <taxon>Tracheophyta</taxon>
        <taxon>Spermatophyta</taxon>
        <taxon>Magnoliopsida</taxon>
        <taxon>Liliopsida</taxon>
        <taxon>Zosteraceae</taxon>
        <taxon>Zostera</taxon>
    </lineage>
</organism>
<gene>
    <name evidence="1" type="ORF">ZOSMA_394G00010</name>
</gene>
<dbReference type="Proteomes" id="UP000036987">
    <property type="component" value="Unassembled WGS sequence"/>
</dbReference>
<dbReference type="PANTHER" id="PTHR46757">
    <property type="entry name" value="SORTING NEXIN-RELATED"/>
    <property type="match status" value="1"/>
</dbReference>
<proteinExistence type="predicted"/>
<dbReference type="STRING" id="29655.A0A0K9P4C0"/>
<comment type="caution">
    <text evidence="1">The sequence shown here is derived from an EMBL/GenBank/DDBJ whole genome shotgun (WGS) entry which is preliminary data.</text>
</comment>
<name>A0A0K9P4C0_ZOSMR</name>
<keyword evidence="2" id="KW-1185">Reference proteome</keyword>
<dbReference type="InterPro" id="IPR044279">
    <property type="entry name" value="SNX2A/B"/>
</dbReference>
<dbReference type="OMA" id="ADLMFIR"/>
<accession>A0A0K9P4C0</accession>
<reference evidence="2" key="1">
    <citation type="journal article" date="2016" name="Nature">
        <title>The genome of the seagrass Zostera marina reveals angiosperm adaptation to the sea.</title>
        <authorList>
            <person name="Olsen J.L."/>
            <person name="Rouze P."/>
            <person name="Verhelst B."/>
            <person name="Lin Y.-C."/>
            <person name="Bayer T."/>
            <person name="Collen J."/>
            <person name="Dattolo E."/>
            <person name="De Paoli E."/>
            <person name="Dittami S."/>
            <person name="Maumus F."/>
            <person name="Michel G."/>
            <person name="Kersting A."/>
            <person name="Lauritano C."/>
            <person name="Lohaus R."/>
            <person name="Toepel M."/>
            <person name="Tonon T."/>
            <person name="Vanneste K."/>
            <person name="Amirebrahimi M."/>
            <person name="Brakel J."/>
            <person name="Bostroem C."/>
            <person name="Chovatia M."/>
            <person name="Grimwood J."/>
            <person name="Jenkins J.W."/>
            <person name="Jueterbock A."/>
            <person name="Mraz A."/>
            <person name="Stam W.T."/>
            <person name="Tice H."/>
            <person name="Bornberg-Bauer E."/>
            <person name="Green P.J."/>
            <person name="Pearson G.A."/>
            <person name="Procaccini G."/>
            <person name="Duarte C.M."/>
            <person name="Schmutz J."/>
            <person name="Reusch T.B.H."/>
            <person name="Van de Peer Y."/>
        </authorList>
    </citation>
    <scope>NUCLEOTIDE SEQUENCE [LARGE SCALE GENOMIC DNA]</scope>
    <source>
        <strain evidence="2">cv. Finnish</strain>
    </source>
</reference>
<dbReference type="Gene3D" id="1.20.1270.60">
    <property type="entry name" value="Arfaptin homology (AH) domain/BAR domain"/>
    <property type="match status" value="1"/>
</dbReference>
<dbReference type="AlphaFoldDB" id="A0A0K9P4C0"/>
<dbReference type="EMBL" id="LFYR01001201">
    <property type="protein sequence ID" value="KMZ63843.1"/>
    <property type="molecule type" value="Genomic_DNA"/>
</dbReference>
<evidence type="ECO:0000313" key="1">
    <source>
        <dbReference type="EMBL" id="KMZ63843.1"/>
    </source>
</evidence>
<dbReference type="OrthoDB" id="271164at2759"/>